<accession>A0A6J7P1B3</accession>
<dbReference type="Pfam" id="PF05787">
    <property type="entry name" value="PhoX"/>
    <property type="match status" value="1"/>
</dbReference>
<reference evidence="2" key="1">
    <citation type="submission" date="2020-05" db="EMBL/GenBank/DDBJ databases">
        <authorList>
            <person name="Chiriac C."/>
            <person name="Salcher M."/>
            <person name="Ghai R."/>
            <person name="Kavagutti S V."/>
        </authorList>
    </citation>
    <scope>NUCLEOTIDE SEQUENCE</scope>
</reference>
<evidence type="ECO:0000313" key="1">
    <source>
        <dbReference type="EMBL" id="CAB4675980.1"/>
    </source>
</evidence>
<evidence type="ECO:0000313" key="2">
    <source>
        <dbReference type="EMBL" id="CAB4996652.1"/>
    </source>
</evidence>
<protein>
    <submittedName>
        <fullName evidence="2">Unannotated protein</fullName>
    </submittedName>
</protein>
<proteinExistence type="predicted"/>
<organism evidence="2">
    <name type="scientific">freshwater metagenome</name>
    <dbReference type="NCBI Taxonomy" id="449393"/>
    <lineage>
        <taxon>unclassified sequences</taxon>
        <taxon>metagenomes</taxon>
        <taxon>ecological metagenomes</taxon>
    </lineage>
</organism>
<gene>
    <name evidence="1" type="ORF">UFOPK2329_00764</name>
    <name evidence="2" type="ORF">UFOPK4035_00533</name>
</gene>
<name>A0A6J7P1B3_9ZZZZ</name>
<dbReference type="AlphaFoldDB" id="A0A6J7P1B3"/>
<dbReference type="EMBL" id="CAFBOX010000070">
    <property type="protein sequence ID" value="CAB4996652.1"/>
    <property type="molecule type" value="Genomic_DNA"/>
</dbReference>
<dbReference type="EMBL" id="CAEZWZ010000120">
    <property type="protein sequence ID" value="CAB4675980.1"/>
    <property type="molecule type" value="Genomic_DNA"/>
</dbReference>
<dbReference type="InterPro" id="IPR008557">
    <property type="entry name" value="PhoX"/>
</dbReference>
<sequence>MEVSHKIHPRISKQIQGEKMIKKVGVILTATMLGGIFAQSASAADLPVYVVSSTAGATISVIATSGDTISGQVLRGTPDGMGAIKNADGTITLLSNHEMSLSNATVQNTKTATGTWGSSISVMTYAPATKKITKMEPLIKNMTYYDYKTRTWGSSFANSVPSYIPAIDPFGSANGTNGLNRFCSGDLVAAGGFSYTEVTPVKTTKVVKGKSVTTTTNKSTVYGYDGAVYLTGEEGSDGSRGFAFDLNGNGIQIPHFGLANWENFLTKPGTGKTTVVMGNEDNNATDSQLYMYVGTKQTTGANFAEKAGLTNGKLFTIAIADIASDNAFRASKKIGEKVEVGFNELNLDSRFSNFANQAQYSGTTFSRVEDGEWDPNNPNVYYFVTTESNKDPLATTPNPAYEGAKRDGGALWRLTFKNATNPLAGAEIEMLLNGTESILMNKPDNIAIDENGYVLIQEDPGSNAQLARMIAYRISDGKLATIATFDEKYFKTGAAAFMTIDEESSGVINVNDLLKPAGDSKSYFFFNAQVHTTLASSRPDLVLATADQVALNNAGIEGGQYYELVIDWTKVFS</sequence>